<dbReference type="EMBL" id="UZAK01040905">
    <property type="protein sequence ID" value="VDP65540.1"/>
    <property type="molecule type" value="Genomic_DNA"/>
</dbReference>
<dbReference type="WBParaSite" id="SCUD_0001835401-mRNA-1">
    <property type="protein sequence ID" value="SCUD_0001835401-mRNA-1"/>
    <property type="gene ID" value="SCUD_0001835401"/>
</dbReference>
<proteinExistence type="predicted"/>
<evidence type="ECO:0000256" key="1">
    <source>
        <dbReference type="SAM" id="MobiDB-lite"/>
    </source>
</evidence>
<protein>
    <submittedName>
        <fullName evidence="2 4">Uncharacterized protein</fullName>
    </submittedName>
</protein>
<sequence length="71" mass="7541">MPDRSFSQANNSGEESHVISSAGSFCELDDHVCPSDNNLSRLSPPSATFLIHGSEIPHHAPAPPIRSSSTL</sequence>
<dbReference type="STRING" id="6186.A0A183KTG1"/>
<evidence type="ECO:0000313" key="4">
    <source>
        <dbReference type="WBParaSite" id="SCUD_0001835401-mRNA-1"/>
    </source>
</evidence>
<dbReference type="Proteomes" id="UP000279833">
    <property type="component" value="Unassembled WGS sequence"/>
</dbReference>
<gene>
    <name evidence="2" type="ORF">SCUD_LOCUS18351</name>
</gene>
<feature type="region of interest" description="Disordered" evidence="1">
    <location>
        <begin position="1"/>
        <end position="20"/>
    </location>
</feature>
<evidence type="ECO:0000313" key="2">
    <source>
        <dbReference type="EMBL" id="VDP65540.1"/>
    </source>
</evidence>
<reference evidence="2 3" key="2">
    <citation type="submission" date="2018-11" db="EMBL/GenBank/DDBJ databases">
        <authorList>
            <consortium name="Pathogen Informatics"/>
        </authorList>
    </citation>
    <scope>NUCLEOTIDE SEQUENCE [LARGE SCALE GENOMIC DNA]</scope>
    <source>
        <strain evidence="2">Dakar</strain>
        <strain evidence="3">Dakar, Senegal</strain>
    </source>
</reference>
<name>A0A183KTG1_9TREM</name>
<evidence type="ECO:0000313" key="3">
    <source>
        <dbReference type="Proteomes" id="UP000279833"/>
    </source>
</evidence>
<dbReference type="AlphaFoldDB" id="A0A183KTG1"/>
<reference evidence="4" key="1">
    <citation type="submission" date="2016-06" db="UniProtKB">
        <authorList>
            <consortium name="WormBaseParasite"/>
        </authorList>
    </citation>
    <scope>IDENTIFICATION</scope>
</reference>
<organism evidence="4">
    <name type="scientific">Schistosoma curassoni</name>
    <dbReference type="NCBI Taxonomy" id="6186"/>
    <lineage>
        <taxon>Eukaryota</taxon>
        <taxon>Metazoa</taxon>
        <taxon>Spiralia</taxon>
        <taxon>Lophotrochozoa</taxon>
        <taxon>Platyhelminthes</taxon>
        <taxon>Trematoda</taxon>
        <taxon>Digenea</taxon>
        <taxon>Strigeidida</taxon>
        <taxon>Schistosomatoidea</taxon>
        <taxon>Schistosomatidae</taxon>
        <taxon>Schistosoma</taxon>
    </lineage>
</organism>
<accession>A0A183KTG1</accession>
<keyword evidence="3" id="KW-1185">Reference proteome</keyword>